<protein>
    <recommendedName>
        <fullName evidence="2 5">peptidylprolyl isomerase</fullName>
        <ecNumber evidence="2 5">5.2.1.8</ecNumber>
    </recommendedName>
</protein>
<reference evidence="9" key="1">
    <citation type="journal article" date="2019" name="Int. J. Syst. Evol. Microbiol.">
        <title>The Global Catalogue of Microorganisms (GCM) 10K type strain sequencing project: providing services to taxonomists for standard genome sequencing and annotation.</title>
        <authorList>
            <consortium name="The Broad Institute Genomics Platform"/>
            <consortium name="The Broad Institute Genome Sequencing Center for Infectious Disease"/>
            <person name="Wu L."/>
            <person name="Ma J."/>
        </authorList>
    </citation>
    <scope>NUCLEOTIDE SEQUENCE [LARGE SCALE GENOMIC DNA]</scope>
    <source>
        <strain evidence="9">CCUG 54523</strain>
    </source>
</reference>
<evidence type="ECO:0000313" key="9">
    <source>
        <dbReference type="Proteomes" id="UP001597055"/>
    </source>
</evidence>
<name>A0ABW3ADF9_9MICO</name>
<dbReference type="SUPFAM" id="SSF54534">
    <property type="entry name" value="FKBP-like"/>
    <property type="match status" value="1"/>
</dbReference>
<dbReference type="GO" id="GO:0003755">
    <property type="term" value="F:peptidyl-prolyl cis-trans isomerase activity"/>
    <property type="evidence" value="ECO:0007669"/>
    <property type="project" value="UniProtKB-EC"/>
</dbReference>
<feature type="domain" description="PPIase FKBP-type" evidence="7">
    <location>
        <begin position="239"/>
        <end position="326"/>
    </location>
</feature>
<dbReference type="PANTHER" id="PTHR10516:SF443">
    <property type="entry name" value="FK506-BINDING PROTEIN 59-RELATED"/>
    <property type="match status" value="1"/>
</dbReference>
<sequence>MMERSLTSTRGLIVRIRPLAALSVAALSAVLLAGCAGSAPQSTPTPTEAGAADDLCAVAVPDGDVAASVNVSGEVGEAPTVDFDAPLELTSAERAVVIEGDGTQIANGDYVTYALAVYDAASGEELQAGGYDEETPIPPTPITIGSGPDAYFGCATEGSRIVVTTPESQQGGALVYVLDVLGVTPAAEWCAATEPGDVFPTVEYDADGVPTITIPDGEAPDGVQLEVLEEGDGATVQEGDTVTVNYTGVKWSDGSTFDSSYERGEPATFQTTGVVAGFKRALEGQTVGSKILVSMSPACGYGEAGSSDNELAGETLVFALEIIEVTEQ</sequence>
<evidence type="ECO:0000256" key="5">
    <source>
        <dbReference type="PROSITE-ProRule" id="PRU00277"/>
    </source>
</evidence>
<comment type="catalytic activity">
    <reaction evidence="1 5">
        <text>[protein]-peptidylproline (omega=180) = [protein]-peptidylproline (omega=0)</text>
        <dbReference type="Rhea" id="RHEA:16237"/>
        <dbReference type="Rhea" id="RHEA-COMP:10747"/>
        <dbReference type="Rhea" id="RHEA-COMP:10748"/>
        <dbReference type="ChEBI" id="CHEBI:83833"/>
        <dbReference type="ChEBI" id="CHEBI:83834"/>
        <dbReference type="EC" id="5.2.1.8"/>
    </reaction>
</comment>
<evidence type="ECO:0000256" key="6">
    <source>
        <dbReference type="SAM" id="SignalP"/>
    </source>
</evidence>
<dbReference type="InterPro" id="IPR050689">
    <property type="entry name" value="FKBP-type_PPIase"/>
</dbReference>
<keyword evidence="9" id="KW-1185">Reference proteome</keyword>
<evidence type="ECO:0000256" key="3">
    <source>
        <dbReference type="ARBA" id="ARBA00023110"/>
    </source>
</evidence>
<evidence type="ECO:0000256" key="2">
    <source>
        <dbReference type="ARBA" id="ARBA00013194"/>
    </source>
</evidence>
<dbReference type="Gene3D" id="3.10.50.40">
    <property type="match status" value="1"/>
</dbReference>
<accession>A0ABW3ADF9</accession>
<dbReference type="InterPro" id="IPR001179">
    <property type="entry name" value="PPIase_FKBP_dom"/>
</dbReference>
<proteinExistence type="predicted"/>
<dbReference type="InterPro" id="IPR046357">
    <property type="entry name" value="PPIase_dom_sf"/>
</dbReference>
<comment type="caution">
    <text evidence="8">The sequence shown here is derived from an EMBL/GenBank/DDBJ whole genome shotgun (WGS) entry which is preliminary data.</text>
</comment>
<dbReference type="EC" id="5.2.1.8" evidence="2 5"/>
<dbReference type="Proteomes" id="UP001597055">
    <property type="component" value="Unassembled WGS sequence"/>
</dbReference>
<gene>
    <name evidence="8" type="ORF">ACFQ0P_00680</name>
</gene>
<keyword evidence="4 5" id="KW-0413">Isomerase</keyword>
<dbReference type="Pfam" id="PF00254">
    <property type="entry name" value="FKBP_C"/>
    <property type="match status" value="1"/>
</dbReference>
<feature type="chain" id="PRO_5047029886" description="peptidylprolyl isomerase" evidence="6">
    <location>
        <begin position="34"/>
        <end position="328"/>
    </location>
</feature>
<dbReference type="RefSeq" id="WP_204979823.1">
    <property type="nucleotide sequence ID" value="NZ_JBHTII010000001.1"/>
</dbReference>
<dbReference type="EMBL" id="JBHTII010000001">
    <property type="protein sequence ID" value="MFD0788895.1"/>
    <property type="molecule type" value="Genomic_DNA"/>
</dbReference>
<keyword evidence="6" id="KW-0732">Signal</keyword>
<evidence type="ECO:0000259" key="7">
    <source>
        <dbReference type="PROSITE" id="PS50059"/>
    </source>
</evidence>
<feature type="signal peptide" evidence="6">
    <location>
        <begin position="1"/>
        <end position="33"/>
    </location>
</feature>
<organism evidence="8 9">
    <name type="scientific">Microbacterium insulae</name>
    <dbReference type="NCBI Taxonomy" id="483014"/>
    <lineage>
        <taxon>Bacteria</taxon>
        <taxon>Bacillati</taxon>
        <taxon>Actinomycetota</taxon>
        <taxon>Actinomycetes</taxon>
        <taxon>Micrococcales</taxon>
        <taxon>Microbacteriaceae</taxon>
        <taxon>Microbacterium</taxon>
    </lineage>
</organism>
<evidence type="ECO:0000256" key="1">
    <source>
        <dbReference type="ARBA" id="ARBA00000971"/>
    </source>
</evidence>
<dbReference type="PANTHER" id="PTHR10516">
    <property type="entry name" value="PEPTIDYL-PROLYL CIS-TRANS ISOMERASE"/>
    <property type="match status" value="1"/>
</dbReference>
<evidence type="ECO:0000256" key="4">
    <source>
        <dbReference type="ARBA" id="ARBA00023235"/>
    </source>
</evidence>
<dbReference type="PROSITE" id="PS51257">
    <property type="entry name" value="PROKAR_LIPOPROTEIN"/>
    <property type="match status" value="1"/>
</dbReference>
<dbReference type="PROSITE" id="PS50059">
    <property type="entry name" value="FKBP_PPIASE"/>
    <property type="match status" value="1"/>
</dbReference>
<evidence type="ECO:0000313" key="8">
    <source>
        <dbReference type="EMBL" id="MFD0788895.1"/>
    </source>
</evidence>
<keyword evidence="3 5" id="KW-0697">Rotamase</keyword>